<organism evidence="9 10">
    <name type="scientific">Paratrimastix pyriformis</name>
    <dbReference type="NCBI Taxonomy" id="342808"/>
    <lineage>
        <taxon>Eukaryota</taxon>
        <taxon>Metamonada</taxon>
        <taxon>Preaxostyla</taxon>
        <taxon>Paratrimastigidae</taxon>
        <taxon>Paratrimastix</taxon>
    </lineage>
</organism>
<dbReference type="EMBL" id="JAPMOS010000013">
    <property type="protein sequence ID" value="KAJ4460348.1"/>
    <property type="molecule type" value="Genomic_DNA"/>
</dbReference>
<keyword evidence="4 8" id="KW-0853">WD repeat</keyword>
<dbReference type="InterPro" id="IPR001680">
    <property type="entry name" value="WD40_rpt"/>
</dbReference>
<keyword evidence="3" id="KW-0698">rRNA processing</keyword>
<dbReference type="InterPro" id="IPR015943">
    <property type="entry name" value="WD40/YVTN_repeat-like_dom_sf"/>
</dbReference>
<accession>A0ABQ8UMF2</accession>
<protein>
    <submittedName>
        <fullName evidence="9">WD40 repeat protein</fullName>
    </submittedName>
</protein>
<keyword evidence="6" id="KW-0804">Transcription</keyword>
<evidence type="ECO:0000256" key="1">
    <source>
        <dbReference type="ARBA" id="ARBA00004604"/>
    </source>
</evidence>
<evidence type="ECO:0000313" key="10">
    <source>
        <dbReference type="Proteomes" id="UP001141327"/>
    </source>
</evidence>
<dbReference type="Pfam" id="PF23869">
    <property type="entry name" value="Beta-prop_WDR75_1st"/>
    <property type="match status" value="2"/>
</dbReference>
<dbReference type="InterPro" id="IPR053826">
    <property type="entry name" value="WDR75"/>
</dbReference>
<feature type="repeat" description="WD" evidence="8">
    <location>
        <begin position="49"/>
        <end position="91"/>
    </location>
</feature>
<dbReference type="SMART" id="SM00320">
    <property type="entry name" value="WD40"/>
    <property type="match status" value="3"/>
</dbReference>
<comment type="caution">
    <text evidence="9">The sequence shown here is derived from an EMBL/GenBank/DDBJ whole genome shotgun (WGS) entry which is preliminary data.</text>
</comment>
<comment type="subcellular location">
    <subcellularLocation>
        <location evidence="1">Nucleus</location>
        <location evidence="1">Nucleolus</location>
    </subcellularLocation>
</comment>
<keyword evidence="5" id="KW-0677">Repeat</keyword>
<evidence type="ECO:0000256" key="2">
    <source>
        <dbReference type="ARBA" id="ARBA00022517"/>
    </source>
</evidence>
<dbReference type="PROSITE" id="PS50294">
    <property type="entry name" value="WD_REPEATS_REGION"/>
    <property type="match status" value="1"/>
</dbReference>
<keyword evidence="2" id="KW-0690">Ribosome biogenesis</keyword>
<evidence type="ECO:0000256" key="7">
    <source>
        <dbReference type="ARBA" id="ARBA00023242"/>
    </source>
</evidence>
<evidence type="ECO:0000256" key="5">
    <source>
        <dbReference type="ARBA" id="ARBA00022737"/>
    </source>
</evidence>
<dbReference type="InterPro" id="IPR036322">
    <property type="entry name" value="WD40_repeat_dom_sf"/>
</dbReference>
<dbReference type="Proteomes" id="UP001141327">
    <property type="component" value="Unassembled WGS sequence"/>
</dbReference>
<dbReference type="SUPFAM" id="SSF50978">
    <property type="entry name" value="WD40 repeat-like"/>
    <property type="match status" value="1"/>
</dbReference>
<proteinExistence type="predicted"/>
<feature type="repeat" description="WD" evidence="8">
    <location>
        <begin position="269"/>
        <end position="310"/>
    </location>
</feature>
<evidence type="ECO:0000256" key="4">
    <source>
        <dbReference type="ARBA" id="ARBA00022574"/>
    </source>
</evidence>
<evidence type="ECO:0000256" key="6">
    <source>
        <dbReference type="ARBA" id="ARBA00023163"/>
    </source>
</evidence>
<dbReference type="PROSITE" id="PS50082">
    <property type="entry name" value="WD_REPEATS_2"/>
    <property type="match status" value="2"/>
</dbReference>
<name>A0ABQ8UMF2_9EUKA</name>
<dbReference type="PANTHER" id="PTHR44215">
    <property type="entry name" value="WD REPEAT-CONTAINING PROTEIN 75"/>
    <property type="match status" value="1"/>
</dbReference>
<dbReference type="PANTHER" id="PTHR44215:SF1">
    <property type="entry name" value="WD REPEAT-CONTAINING PROTEIN 75"/>
    <property type="match status" value="1"/>
</dbReference>
<evidence type="ECO:0000256" key="3">
    <source>
        <dbReference type="ARBA" id="ARBA00022552"/>
    </source>
</evidence>
<reference evidence="9" key="1">
    <citation type="journal article" date="2022" name="bioRxiv">
        <title>Genomics of Preaxostyla Flagellates Illuminates Evolutionary Transitions and the Path Towards Mitochondrial Loss.</title>
        <authorList>
            <person name="Novak L.V.F."/>
            <person name="Treitli S.C."/>
            <person name="Pyrih J."/>
            <person name="Halakuc P."/>
            <person name="Pipaliya S.V."/>
            <person name="Vacek V."/>
            <person name="Brzon O."/>
            <person name="Soukal P."/>
            <person name="Eme L."/>
            <person name="Dacks J.B."/>
            <person name="Karnkowska A."/>
            <person name="Elias M."/>
            <person name="Hampl V."/>
        </authorList>
    </citation>
    <scope>NUCLEOTIDE SEQUENCE</scope>
    <source>
        <strain evidence="9">RCP-MX</strain>
    </source>
</reference>
<evidence type="ECO:0000313" key="9">
    <source>
        <dbReference type="EMBL" id="KAJ4460348.1"/>
    </source>
</evidence>
<gene>
    <name evidence="9" type="ORF">PAPYR_3362</name>
</gene>
<keyword evidence="10" id="KW-1185">Reference proteome</keyword>
<sequence>MSFAQKISTGRPPSLEPTLFSPDSKFFFHILGTQVQVIATATGAVRSVLSGHNDVVTSVILNPVNKFQVYTSSFDGTIRLWDYQEAIMLKKLSVGQKIKMMVMSPLKPIFYLLVASSVRHPTTRAYTEELVSVHASKLRKDIMLTLRDTVCMTLAPDGKSLAVVTRSSFMIYDLFEHSFERFFHPRPLTCLAFHPTEPMVATGDCWGHLTLWYLASRQSVPAIAPVTDPATGKVSAPLPPGVRLQHTKIVRTTGDQPLAIGAAPKQTDEHWHSDQVGGICFSPGGEMVLTVGTEGVLVMWQLATMQRSFLPRLGAPLATVSASPDGIYYALCTRENAVLMVHVPTNSPKYEVAALKLGKEKLLTGLVRDPFTGQLAINSRPGAVQFFDPATNSHVRDLVVVGTNVVATGDYAAARHRVEHVAFLKPTGDVPPVMVTLTRRSDPMLRFREELSLKFWEWNGAQYVQNTCVEVPTITSIACHPTAPWS</sequence>
<evidence type="ECO:0000256" key="8">
    <source>
        <dbReference type="PROSITE-ProRule" id="PRU00221"/>
    </source>
</evidence>
<keyword evidence="7" id="KW-0539">Nucleus</keyword>
<dbReference type="Gene3D" id="2.130.10.10">
    <property type="entry name" value="YVTN repeat-like/Quinoprotein amine dehydrogenase"/>
    <property type="match status" value="3"/>
</dbReference>